<proteinExistence type="predicted"/>
<organism evidence="2 3">
    <name type="scientific">Eumeta variegata</name>
    <name type="common">Bagworm moth</name>
    <name type="synonym">Eumeta japonica</name>
    <dbReference type="NCBI Taxonomy" id="151549"/>
    <lineage>
        <taxon>Eukaryota</taxon>
        <taxon>Metazoa</taxon>
        <taxon>Ecdysozoa</taxon>
        <taxon>Arthropoda</taxon>
        <taxon>Hexapoda</taxon>
        <taxon>Insecta</taxon>
        <taxon>Pterygota</taxon>
        <taxon>Neoptera</taxon>
        <taxon>Endopterygota</taxon>
        <taxon>Lepidoptera</taxon>
        <taxon>Glossata</taxon>
        <taxon>Ditrysia</taxon>
        <taxon>Tineoidea</taxon>
        <taxon>Psychidae</taxon>
        <taxon>Oiketicinae</taxon>
        <taxon>Eumeta</taxon>
    </lineage>
</organism>
<keyword evidence="3" id="KW-1185">Reference proteome</keyword>
<protein>
    <submittedName>
        <fullName evidence="2">Uncharacterized protein</fullName>
    </submittedName>
</protein>
<evidence type="ECO:0000313" key="2">
    <source>
        <dbReference type="EMBL" id="GBP41058.1"/>
    </source>
</evidence>
<dbReference type="AlphaFoldDB" id="A0A4C1VPL4"/>
<dbReference type="Proteomes" id="UP000299102">
    <property type="component" value="Unassembled WGS sequence"/>
</dbReference>
<name>A0A4C1VPL4_EUMVA</name>
<reference evidence="2 3" key="1">
    <citation type="journal article" date="2019" name="Commun. Biol.">
        <title>The bagworm genome reveals a unique fibroin gene that provides high tensile strength.</title>
        <authorList>
            <person name="Kono N."/>
            <person name="Nakamura H."/>
            <person name="Ohtoshi R."/>
            <person name="Tomita M."/>
            <person name="Numata K."/>
            <person name="Arakawa K."/>
        </authorList>
    </citation>
    <scope>NUCLEOTIDE SEQUENCE [LARGE SCALE GENOMIC DNA]</scope>
</reference>
<evidence type="ECO:0000256" key="1">
    <source>
        <dbReference type="SAM" id="MobiDB-lite"/>
    </source>
</evidence>
<comment type="caution">
    <text evidence="2">The sequence shown here is derived from an EMBL/GenBank/DDBJ whole genome shotgun (WGS) entry which is preliminary data.</text>
</comment>
<feature type="compositionally biased region" description="Basic and acidic residues" evidence="1">
    <location>
        <begin position="117"/>
        <end position="128"/>
    </location>
</feature>
<accession>A0A4C1VPL4</accession>
<dbReference type="EMBL" id="BGZK01000392">
    <property type="protein sequence ID" value="GBP41058.1"/>
    <property type="molecule type" value="Genomic_DNA"/>
</dbReference>
<gene>
    <name evidence="2" type="ORF">EVAR_32879_1</name>
</gene>
<evidence type="ECO:0000313" key="3">
    <source>
        <dbReference type="Proteomes" id="UP000299102"/>
    </source>
</evidence>
<sequence length="128" mass="14733">MELRSSYEGIGYLMEREVESRSQFRSRSSFPAFKYNFAIDSSSDLDEARVNAFTRCHWQNRTPPVRYDRGCIARGLPCKLHNLVVSTAGRALPALFRLMLLDLRRDPPQMKPSSGMDTHDDYNDARIS</sequence>
<feature type="region of interest" description="Disordered" evidence="1">
    <location>
        <begin position="107"/>
        <end position="128"/>
    </location>
</feature>